<dbReference type="InterPro" id="IPR037171">
    <property type="entry name" value="NagB/RpiA_transferase-like"/>
</dbReference>
<evidence type="ECO:0000313" key="4">
    <source>
        <dbReference type="Proteomes" id="UP000065822"/>
    </source>
</evidence>
<evidence type="ECO:0000313" key="3">
    <source>
        <dbReference type="EMBL" id="SNV05619.1"/>
    </source>
</evidence>
<reference evidence="3 5" key="2">
    <citation type="submission" date="2017-06" db="EMBL/GenBank/DDBJ databases">
        <authorList>
            <consortium name="Pathogen Informatics"/>
        </authorList>
    </citation>
    <scope>NUCLEOTIDE SEQUENCE [LARGE SCALE GENOMIC DNA]</scope>
    <source>
        <strain evidence="3 5">NCTC12947</strain>
    </source>
</reference>
<protein>
    <submittedName>
        <fullName evidence="3">Uncharacterized ACR, YkgG family COG1556</fullName>
    </submittedName>
</protein>
<evidence type="ECO:0000313" key="2">
    <source>
        <dbReference type="EMBL" id="AMD85039.1"/>
    </source>
</evidence>
<gene>
    <name evidence="2" type="ORF">AXF12_05605</name>
    <name evidence="3" type="ORF">SAMEA44541418_00602</name>
</gene>
<dbReference type="InterPro" id="IPR003741">
    <property type="entry name" value="LUD_dom"/>
</dbReference>
<dbReference type="SUPFAM" id="SSF100950">
    <property type="entry name" value="NagB/RpiA/CoA transferase-like"/>
    <property type="match status" value="1"/>
</dbReference>
<dbReference type="Proteomes" id="UP000215539">
    <property type="component" value="Chromosome 1"/>
</dbReference>
<dbReference type="InterPro" id="IPR024185">
    <property type="entry name" value="FTHF_cligase-like_sf"/>
</dbReference>
<dbReference type="EMBL" id="LT906449">
    <property type="protein sequence ID" value="SNV05619.1"/>
    <property type="molecule type" value="Genomic_DNA"/>
</dbReference>
<dbReference type="Gene3D" id="3.40.50.10420">
    <property type="entry name" value="NagB/RpiA/CoA transferase-like"/>
    <property type="match status" value="1"/>
</dbReference>
<accession>A0AAX2GVT4</accession>
<keyword evidence="4" id="KW-1185">Reference proteome</keyword>
<reference evidence="2 4" key="1">
    <citation type="submission" date="2016-02" db="EMBL/GenBank/DDBJ databases">
        <authorList>
            <person name="Holder M.E."/>
            <person name="Ajami N.J."/>
            <person name="Petrosino J.F."/>
        </authorList>
    </citation>
    <scope>NUCLEOTIDE SEQUENCE [LARGE SCALE GENOMIC DNA]</scope>
    <source>
        <strain evidence="2 4">CCUG 32990</strain>
    </source>
</reference>
<dbReference type="AlphaFoldDB" id="A0AAX2GVT4"/>
<proteinExistence type="predicted"/>
<dbReference type="EMBL" id="CP014227">
    <property type="protein sequence ID" value="AMD85039.1"/>
    <property type="molecule type" value="Genomic_DNA"/>
</dbReference>
<dbReference type="KEGG" id="chg:AXF12_05605"/>
<dbReference type="RefSeq" id="WP_066429073.1">
    <property type="nucleotide sequence ID" value="NZ_CP014227.1"/>
</dbReference>
<evidence type="ECO:0000259" key="1">
    <source>
        <dbReference type="Pfam" id="PF02589"/>
    </source>
</evidence>
<organism evidence="3 5">
    <name type="scientific">Capnocytophaga haemolytica</name>
    <dbReference type="NCBI Taxonomy" id="45243"/>
    <lineage>
        <taxon>Bacteria</taxon>
        <taxon>Pseudomonadati</taxon>
        <taxon>Bacteroidota</taxon>
        <taxon>Flavobacteriia</taxon>
        <taxon>Flavobacteriales</taxon>
        <taxon>Flavobacteriaceae</taxon>
        <taxon>Capnocytophaga</taxon>
    </lineage>
</organism>
<feature type="domain" description="LUD" evidence="1">
    <location>
        <begin position="37"/>
        <end position="158"/>
    </location>
</feature>
<dbReference type="Proteomes" id="UP000065822">
    <property type="component" value="Chromosome"/>
</dbReference>
<sequence>MNFFKRLFKGNDTEAELYQQENTTDHLPADEQFALHFIEKGGRFIYCASEIEAQEVFRNILKELGVTVKLSSNASSTIRSVFEEHLSLLTSDIETSNVYLTDCEYLITSEGGIMLSSNQLRHRKIDELPEIFIVFAKTSQMVRDINEGMRGINSKYPQQKPTGLITLKCFREKKSDNNINDLGSKFKNTYLILLEDLPIEKP</sequence>
<name>A0AAX2GVT4_9FLAO</name>
<evidence type="ECO:0000313" key="5">
    <source>
        <dbReference type="Proteomes" id="UP000215539"/>
    </source>
</evidence>
<dbReference type="Pfam" id="PF02589">
    <property type="entry name" value="LUD_dom"/>
    <property type="match status" value="1"/>
</dbReference>